<reference evidence="1 2" key="1">
    <citation type="journal article" date="2015" name="Stand. Genomic Sci.">
        <title>Genomic Encyclopedia of Bacterial and Archaeal Type Strains, Phase III: the genomes of soil and plant-associated and newly described type strains.</title>
        <authorList>
            <person name="Whitman W.B."/>
            <person name="Woyke T."/>
            <person name="Klenk H.P."/>
            <person name="Zhou Y."/>
            <person name="Lilburn T.G."/>
            <person name="Beck B.J."/>
            <person name="De Vos P."/>
            <person name="Vandamme P."/>
            <person name="Eisen J.A."/>
            <person name="Garrity G."/>
            <person name="Hugenholtz P."/>
            <person name="Kyrpides N.C."/>
        </authorList>
    </citation>
    <scope>NUCLEOTIDE SEQUENCE [LARGE SCALE GENOMIC DNA]</scope>
    <source>
        <strain evidence="1 2">DSM 64</strain>
    </source>
</reference>
<comment type="caution">
    <text evidence="1">The sequence shown here is derived from an EMBL/GenBank/DDBJ whole genome shotgun (WGS) entry which is preliminary data.</text>
</comment>
<proteinExistence type="predicted"/>
<sequence length="171" mass="18112">MTRVTAVTLLESAQYQDDAAATFAAVAAQVAAIVPQARIEHIGASSIPGAVSKGDLDICVLVPPQDHAPGVAALEAAGCSAKADTLRAPDLCMLLWPGATMDVALQVVACGSPFECFLHFRDALRADSALVAEYNRLKQRFASEGMDRYREEKARFITQVLRAAGKPLAAE</sequence>
<evidence type="ECO:0000313" key="2">
    <source>
        <dbReference type="Proteomes" id="UP000321485"/>
    </source>
</evidence>
<dbReference type="InterPro" id="IPR043519">
    <property type="entry name" value="NT_sf"/>
</dbReference>
<accession>A0A561XXD5</accession>
<dbReference type="RefSeq" id="WP_158641475.1">
    <property type="nucleotide sequence ID" value="NZ_VJWE01000004.1"/>
</dbReference>
<organism evidence="1 2">
    <name type="scientific">Acidovorax delafieldii</name>
    <name type="common">Pseudomonas delafieldii</name>
    <dbReference type="NCBI Taxonomy" id="47920"/>
    <lineage>
        <taxon>Bacteria</taxon>
        <taxon>Pseudomonadati</taxon>
        <taxon>Pseudomonadota</taxon>
        <taxon>Betaproteobacteria</taxon>
        <taxon>Burkholderiales</taxon>
        <taxon>Comamonadaceae</taxon>
        <taxon>Acidovorax</taxon>
    </lineage>
</organism>
<dbReference type="Gene3D" id="3.30.460.10">
    <property type="entry name" value="Beta Polymerase, domain 2"/>
    <property type="match status" value="1"/>
</dbReference>
<dbReference type="PANTHER" id="PTHR34822">
    <property type="entry name" value="GRPB DOMAIN PROTEIN (AFU_ORTHOLOGUE AFUA_1G01530)"/>
    <property type="match status" value="1"/>
</dbReference>
<dbReference type="EMBL" id="VJWE01000004">
    <property type="protein sequence ID" value="TWG40765.1"/>
    <property type="molecule type" value="Genomic_DNA"/>
</dbReference>
<dbReference type="Proteomes" id="UP000321485">
    <property type="component" value="Unassembled WGS sequence"/>
</dbReference>
<name>A0A561XXD5_ACIDE</name>
<dbReference type="Pfam" id="PF04229">
    <property type="entry name" value="GrpB"/>
    <property type="match status" value="1"/>
</dbReference>
<dbReference type="PANTHER" id="PTHR34822:SF1">
    <property type="entry name" value="GRPB FAMILY PROTEIN"/>
    <property type="match status" value="1"/>
</dbReference>
<keyword evidence="1" id="KW-0808">Transferase</keyword>
<protein>
    <submittedName>
        <fullName evidence="1">GrpB-like predicted nucleotidyltransferase (UPF0157 family)</fullName>
    </submittedName>
</protein>
<dbReference type="GO" id="GO:0016740">
    <property type="term" value="F:transferase activity"/>
    <property type="evidence" value="ECO:0007669"/>
    <property type="project" value="UniProtKB-KW"/>
</dbReference>
<dbReference type="GeneID" id="51109513"/>
<evidence type="ECO:0000313" key="1">
    <source>
        <dbReference type="EMBL" id="TWG40765.1"/>
    </source>
</evidence>
<dbReference type="InterPro" id="IPR007344">
    <property type="entry name" value="GrpB/CoaE"/>
</dbReference>
<dbReference type="SUPFAM" id="SSF81301">
    <property type="entry name" value="Nucleotidyltransferase"/>
    <property type="match status" value="1"/>
</dbReference>
<dbReference type="AlphaFoldDB" id="A0A561XXD5"/>
<gene>
    <name evidence="1" type="ORF">ATF69_0431</name>
</gene>